<organism evidence="4 5">
    <name type="scientific">Aspergillus transmontanensis</name>
    <dbReference type="NCBI Taxonomy" id="1034304"/>
    <lineage>
        <taxon>Eukaryota</taxon>
        <taxon>Fungi</taxon>
        <taxon>Dikarya</taxon>
        <taxon>Ascomycota</taxon>
        <taxon>Pezizomycotina</taxon>
        <taxon>Eurotiomycetes</taxon>
        <taxon>Eurotiomycetidae</taxon>
        <taxon>Eurotiales</taxon>
        <taxon>Aspergillaceae</taxon>
        <taxon>Aspergillus</taxon>
        <taxon>Aspergillus subgen. Circumdati</taxon>
    </lineage>
</organism>
<feature type="repeat" description="ANK" evidence="3">
    <location>
        <begin position="117"/>
        <end position="149"/>
    </location>
</feature>
<evidence type="ECO:0000313" key="4">
    <source>
        <dbReference type="EMBL" id="KAE8316468.1"/>
    </source>
</evidence>
<evidence type="ECO:0000256" key="2">
    <source>
        <dbReference type="ARBA" id="ARBA00023043"/>
    </source>
</evidence>
<dbReference type="Proteomes" id="UP000325433">
    <property type="component" value="Unassembled WGS sequence"/>
</dbReference>
<dbReference type="SMART" id="SM00248">
    <property type="entry name" value="ANK"/>
    <property type="match status" value="3"/>
</dbReference>
<dbReference type="AlphaFoldDB" id="A0A5N6W7E0"/>
<dbReference type="InterPro" id="IPR036770">
    <property type="entry name" value="Ankyrin_rpt-contain_sf"/>
</dbReference>
<dbReference type="EMBL" id="ML738306">
    <property type="protein sequence ID" value="KAE8316468.1"/>
    <property type="molecule type" value="Genomic_DNA"/>
</dbReference>
<evidence type="ECO:0000256" key="1">
    <source>
        <dbReference type="ARBA" id="ARBA00022737"/>
    </source>
</evidence>
<dbReference type="Gene3D" id="1.25.40.20">
    <property type="entry name" value="Ankyrin repeat-containing domain"/>
    <property type="match status" value="2"/>
</dbReference>
<name>A0A5N6W7E0_9EURO</name>
<dbReference type="PANTHER" id="PTHR24198:SF165">
    <property type="entry name" value="ANKYRIN REPEAT-CONTAINING PROTEIN-RELATED"/>
    <property type="match status" value="1"/>
</dbReference>
<proteinExistence type="predicted"/>
<dbReference type="PROSITE" id="PS50088">
    <property type="entry name" value="ANK_REPEAT"/>
    <property type="match status" value="3"/>
</dbReference>
<keyword evidence="5" id="KW-1185">Reference proteome</keyword>
<gene>
    <name evidence="4" type="ORF">BDV41DRAFT_573752</name>
</gene>
<dbReference type="InterPro" id="IPR002110">
    <property type="entry name" value="Ankyrin_rpt"/>
</dbReference>
<keyword evidence="2 3" id="KW-0040">ANK repeat</keyword>
<sequence length="173" mass="19296">MPLLDLPDELLLLIIESLDNEKDILSFLVTHSQVYGIQQMGPLYAYNIKFSGSSSLLWYAEKGYESAVETLLEKGADLECKAGDWETPLILAALYGHRHIAKLLIEKGCDLESKDRQGRTALRHAFNAEHQDIVMLLLEKGCDISCEGSWTAIGTAAENGYEGVVRLLREELI</sequence>
<reference evidence="5" key="1">
    <citation type="submission" date="2019-04" db="EMBL/GenBank/DDBJ databases">
        <title>Friends and foes A comparative genomics studyof 23 Aspergillus species from section Flavi.</title>
        <authorList>
            <consortium name="DOE Joint Genome Institute"/>
            <person name="Kjaerbolling I."/>
            <person name="Vesth T."/>
            <person name="Frisvad J.C."/>
            <person name="Nybo J.L."/>
            <person name="Theobald S."/>
            <person name="Kildgaard S."/>
            <person name="Isbrandt T."/>
            <person name="Kuo A."/>
            <person name="Sato A."/>
            <person name="Lyhne E.K."/>
            <person name="Kogle M.E."/>
            <person name="Wiebenga A."/>
            <person name="Kun R.S."/>
            <person name="Lubbers R.J."/>
            <person name="Makela M.R."/>
            <person name="Barry K."/>
            <person name="Chovatia M."/>
            <person name="Clum A."/>
            <person name="Daum C."/>
            <person name="Haridas S."/>
            <person name="He G."/>
            <person name="LaButti K."/>
            <person name="Lipzen A."/>
            <person name="Mondo S."/>
            <person name="Riley R."/>
            <person name="Salamov A."/>
            <person name="Simmons B.A."/>
            <person name="Magnuson J.K."/>
            <person name="Henrissat B."/>
            <person name="Mortensen U.H."/>
            <person name="Larsen T.O."/>
            <person name="Devries R.P."/>
            <person name="Grigoriev I.V."/>
            <person name="Machida M."/>
            <person name="Baker S.E."/>
            <person name="Andersen M.R."/>
        </authorList>
    </citation>
    <scope>NUCLEOTIDE SEQUENCE [LARGE SCALE GENOMIC DNA]</scope>
    <source>
        <strain evidence="5">CBS 130015</strain>
    </source>
</reference>
<feature type="repeat" description="ANK" evidence="3">
    <location>
        <begin position="51"/>
        <end position="83"/>
    </location>
</feature>
<dbReference type="PROSITE" id="PS50297">
    <property type="entry name" value="ANK_REP_REGION"/>
    <property type="match status" value="2"/>
</dbReference>
<dbReference type="Pfam" id="PF12796">
    <property type="entry name" value="Ank_2"/>
    <property type="match status" value="1"/>
</dbReference>
<keyword evidence="1" id="KW-0677">Repeat</keyword>
<accession>A0A5N6W7E0</accession>
<dbReference type="PANTHER" id="PTHR24198">
    <property type="entry name" value="ANKYRIN REPEAT AND PROTEIN KINASE DOMAIN-CONTAINING PROTEIN"/>
    <property type="match status" value="1"/>
</dbReference>
<evidence type="ECO:0000313" key="5">
    <source>
        <dbReference type="Proteomes" id="UP000325433"/>
    </source>
</evidence>
<evidence type="ECO:0000256" key="3">
    <source>
        <dbReference type="PROSITE-ProRule" id="PRU00023"/>
    </source>
</evidence>
<protein>
    <submittedName>
        <fullName evidence="4">Ankyrin repeat-containing domain protein</fullName>
    </submittedName>
</protein>
<feature type="repeat" description="ANK" evidence="3">
    <location>
        <begin position="84"/>
        <end position="116"/>
    </location>
</feature>
<dbReference type="SUPFAM" id="SSF48403">
    <property type="entry name" value="Ankyrin repeat"/>
    <property type="match status" value="1"/>
</dbReference>